<dbReference type="Proteomes" id="UP000218334">
    <property type="component" value="Unassembled WGS sequence"/>
</dbReference>
<gene>
    <name evidence="2" type="ORF">ARMSODRAFT_1008519</name>
</gene>
<dbReference type="Pfam" id="PF01266">
    <property type="entry name" value="DAO"/>
    <property type="match status" value="1"/>
</dbReference>
<protein>
    <submittedName>
        <fullName evidence="2">DAO-domain-containing protein</fullName>
    </submittedName>
</protein>
<reference evidence="3" key="1">
    <citation type="journal article" date="2017" name="Nat. Ecol. Evol.">
        <title>Genome expansion and lineage-specific genetic innovations in the forest pathogenic fungi Armillaria.</title>
        <authorList>
            <person name="Sipos G."/>
            <person name="Prasanna A.N."/>
            <person name="Walter M.C."/>
            <person name="O'Connor E."/>
            <person name="Balint B."/>
            <person name="Krizsan K."/>
            <person name="Kiss B."/>
            <person name="Hess J."/>
            <person name="Varga T."/>
            <person name="Slot J."/>
            <person name="Riley R."/>
            <person name="Boka B."/>
            <person name="Rigling D."/>
            <person name="Barry K."/>
            <person name="Lee J."/>
            <person name="Mihaltcheva S."/>
            <person name="LaButti K."/>
            <person name="Lipzen A."/>
            <person name="Waldron R."/>
            <person name="Moloney N.M."/>
            <person name="Sperisen C."/>
            <person name="Kredics L."/>
            <person name="Vagvoelgyi C."/>
            <person name="Patrignani A."/>
            <person name="Fitzpatrick D."/>
            <person name="Nagy I."/>
            <person name="Doyle S."/>
            <person name="Anderson J.B."/>
            <person name="Grigoriev I.V."/>
            <person name="Gueldener U."/>
            <person name="Muensterkoetter M."/>
            <person name="Nagy L.G."/>
        </authorList>
    </citation>
    <scope>NUCLEOTIDE SEQUENCE [LARGE SCALE GENOMIC DNA]</scope>
    <source>
        <strain evidence="3">28-4</strain>
    </source>
</reference>
<dbReference type="PANTHER" id="PTHR13847">
    <property type="entry name" value="SARCOSINE DEHYDROGENASE-RELATED"/>
    <property type="match status" value="1"/>
</dbReference>
<dbReference type="PANTHER" id="PTHR13847:SF213">
    <property type="entry name" value="DEPENDENT OXIDOREDUCTASE, PUTATIVE-RELATED"/>
    <property type="match status" value="1"/>
</dbReference>
<dbReference type="GO" id="GO:0005737">
    <property type="term" value="C:cytoplasm"/>
    <property type="evidence" value="ECO:0007669"/>
    <property type="project" value="TreeGrafter"/>
</dbReference>
<dbReference type="InterPro" id="IPR036188">
    <property type="entry name" value="FAD/NAD-bd_sf"/>
</dbReference>
<evidence type="ECO:0000259" key="1">
    <source>
        <dbReference type="Pfam" id="PF01266"/>
    </source>
</evidence>
<feature type="domain" description="FAD dependent oxidoreductase" evidence="1">
    <location>
        <begin position="107"/>
        <end position="508"/>
    </location>
</feature>
<evidence type="ECO:0000313" key="3">
    <source>
        <dbReference type="Proteomes" id="UP000218334"/>
    </source>
</evidence>
<proteinExistence type="predicted"/>
<organism evidence="2 3">
    <name type="scientific">Armillaria solidipes</name>
    <dbReference type="NCBI Taxonomy" id="1076256"/>
    <lineage>
        <taxon>Eukaryota</taxon>
        <taxon>Fungi</taxon>
        <taxon>Dikarya</taxon>
        <taxon>Basidiomycota</taxon>
        <taxon>Agaricomycotina</taxon>
        <taxon>Agaricomycetes</taxon>
        <taxon>Agaricomycetidae</taxon>
        <taxon>Agaricales</taxon>
        <taxon>Marasmiineae</taxon>
        <taxon>Physalacriaceae</taxon>
        <taxon>Armillaria</taxon>
    </lineage>
</organism>
<sequence length="537" mass="58546">MDRQFSRLSDGPCSLILTMIIGKSLQWPDIVAGNCLPVKTRGSALFSVLRVAIDALREVVSSYRRVSKRIKQSPGLPVPNPTTPFWSIPAAPIQKEGLSAALPECADVVIIGSGITGTAFARTLLDTDGSLEVVMLEARDACSGATARNGGHITPPLYHDYLDLKKKHGAEAAKQIIQFRLSHLDELISVAEEEGLTEESQCRKVDTYDVYFDKAVFEGAKEKLGHYLEELPSEKSGWGTTEGPAGMQLADGVYGVISTTGGAVHPYRLVTGILSRLLKTYSSFRLYTHTPCLSIHDNIVHTPRGDIRAKHIVHATNGWTSYLLEPMREKIVPVRGHMTAQRAGTGLDDGWLGTRSFVLYPSASEDRWDYLTQQPPNPATLGEKPHAEFMFGGGIEMGTQSFFDAVGCADDSQVEFRVSAYLGGALAAYFGKWWGGESVDVDDDHFERGRVKKAWSGVLGISADGLPWVGSVPSKVSGRSEGSEWIAAGYSGEGMVHAWMSGKALAYMVLGKDVDWLPAPFRVTEKRWRKANIASLL</sequence>
<dbReference type="Gene3D" id="3.30.9.10">
    <property type="entry name" value="D-Amino Acid Oxidase, subunit A, domain 2"/>
    <property type="match status" value="1"/>
</dbReference>
<dbReference type="Gene3D" id="3.50.50.60">
    <property type="entry name" value="FAD/NAD(P)-binding domain"/>
    <property type="match status" value="1"/>
</dbReference>
<dbReference type="STRING" id="1076256.A0A2H3AT84"/>
<accession>A0A2H3AT84</accession>
<dbReference type="AlphaFoldDB" id="A0A2H3AT84"/>
<keyword evidence="3" id="KW-1185">Reference proteome</keyword>
<dbReference type="InterPro" id="IPR006076">
    <property type="entry name" value="FAD-dep_OxRdtase"/>
</dbReference>
<name>A0A2H3AT84_9AGAR</name>
<evidence type="ECO:0000313" key="2">
    <source>
        <dbReference type="EMBL" id="PBK61961.1"/>
    </source>
</evidence>
<dbReference type="EMBL" id="KZ293471">
    <property type="protein sequence ID" value="PBK61961.1"/>
    <property type="molecule type" value="Genomic_DNA"/>
</dbReference>
<dbReference type="SUPFAM" id="SSF51905">
    <property type="entry name" value="FAD/NAD(P)-binding domain"/>
    <property type="match status" value="1"/>
</dbReference>